<protein>
    <recommendedName>
        <fullName evidence="3">Lipoprotein</fullName>
    </recommendedName>
</protein>
<organism evidence="1 2">
    <name type="scientific">Candidatus Thiodiazotropha taylori</name>
    <dbReference type="NCBI Taxonomy" id="2792791"/>
    <lineage>
        <taxon>Bacteria</taxon>
        <taxon>Pseudomonadati</taxon>
        <taxon>Pseudomonadota</taxon>
        <taxon>Gammaproteobacteria</taxon>
        <taxon>Chromatiales</taxon>
        <taxon>Sedimenticolaceae</taxon>
        <taxon>Candidatus Thiodiazotropha</taxon>
    </lineage>
</organism>
<gene>
    <name evidence="1" type="ORF">KME65_03765</name>
</gene>
<name>A0A944M890_9GAMM</name>
<comment type="caution">
    <text evidence="1">The sequence shown here is derived from an EMBL/GenBank/DDBJ whole genome shotgun (WGS) entry which is preliminary data.</text>
</comment>
<evidence type="ECO:0008006" key="3">
    <source>
        <dbReference type="Google" id="ProtNLM"/>
    </source>
</evidence>
<dbReference type="Proteomes" id="UP000770889">
    <property type="component" value="Unassembled WGS sequence"/>
</dbReference>
<dbReference type="PROSITE" id="PS51257">
    <property type="entry name" value="PROKAR_LIPOPROTEIN"/>
    <property type="match status" value="1"/>
</dbReference>
<dbReference type="AlphaFoldDB" id="A0A944M890"/>
<evidence type="ECO:0000313" key="1">
    <source>
        <dbReference type="EMBL" id="MBT2988059.1"/>
    </source>
</evidence>
<dbReference type="EMBL" id="JAHHGM010000002">
    <property type="protein sequence ID" value="MBT2988059.1"/>
    <property type="molecule type" value="Genomic_DNA"/>
</dbReference>
<evidence type="ECO:0000313" key="2">
    <source>
        <dbReference type="Proteomes" id="UP000770889"/>
    </source>
</evidence>
<reference evidence="1 2" key="1">
    <citation type="submission" date="2021-05" db="EMBL/GenBank/DDBJ databases">
        <title>Genetic and Functional Diversity in Clade A Lucinid endosymbionts from the Bahamas.</title>
        <authorList>
            <person name="Giani N.M."/>
            <person name="Engel A.S."/>
            <person name="Campbell B.J."/>
        </authorList>
    </citation>
    <scope>NUCLEOTIDE SEQUENCE [LARGE SCALE GENOMIC DNA]</scope>
    <source>
        <strain evidence="1">LUC16012Gg_MoonRockCtena</strain>
    </source>
</reference>
<proteinExistence type="predicted"/>
<sequence>MRISYGIIGFLIINLTPLISGCSKFLYNVNVANYGEYGVIFLKIPTTRTNAHKRKNPGIPGVRDDIGHFGKFHDHPHSLPDQVVVEWQLAELSDCRSV</sequence>
<accession>A0A944M890</accession>